<evidence type="ECO:0000313" key="2">
    <source>
        <dbReference type="Proteomes" id="UP000693672"/>
    </source>
</evidence>
<proteinExistence type="predicted"/>
<reference evidence="1" key="1">
    <citation type="submission" date="2021-06" db="EMBL/GenBank/DDBJ databases">
        <authorList>
            <person name="Criscuolo A."/>
        </authorList>
    </citation>
    <scope>NUCLEOTIDE SEQUENCE</scope>
    <source>
        <strain evidence="1">CIP111600</strain>
    </source>
</reference>
<keyword evidence="2" id="KW-1185">Reference proteome</keyword>
<dbReference type="AlphaFoldDB" id="A0A916K208"/>
<sequence length="489" mass="54481">MGNIKPYVNYEDFGAKGDGETDDMEAICAAHAYANAHGLPVKTRSDATYYIGPKALTAVIETDVDWSTTRFTIDDTVVENHKLACFHVKSVHTPIELKIPALTRDQRQLDIALESDCYVIVTNDNKKRFIRFGLNQNNGSSQTDCFILNKEGSIVSPIDWDYEEITKAEAWPIENNVLTLSGGIFTTIANRGESKYDYYGRGIDITRSNTVIDGAVHYIAGEVGHGSPYRGFLNAVRCAYVTIQNCFVSGHKIYTTIGSAGKPVSMGSYDLHANSVIEFRLLNCRMNNITDRTRWGVVASNFCKNIHVENCVISRLDAHMGVSGTYTIKDSHIGWQGVKAIGRGVLMLDHVVAHGNALVEFRSDYGSTWEGEVIIRDSNWIPSNGHGRTPELFAIRNNGMHDFGYTCYMPRKVEITNLHIDDSNVPANDEALYLFSNPCDDREEQDIKPYPYVSAKKIICRNVVSTSGKQLNVCRNPAPFAETEFIVSE</sequence>
<dbReference type="EMBL" id="CAJVAS010000012">
    <property type="protein sequence ID" value="CAG7630003.1"/>
    <property type="molecule type" value="Genomic_DNA"/>
</dbReference>
<name>A0A916K208_9BACL</name>
<dbReference type="RefSeq" id="WP_218092909.1">
    <property type="nucleotide sequence ID" value="NZ_CAJVAS010000012.1"/>
</dbReference>
<accession>A0A916K208</accession>
<protein>
    <recommendedName>
        <fullName evidence="3">Pectate lyase superfamily protein domain-containing protein</fullName>
    </recommendedName>
</protein>
<gene>
    <name evidence="1" type="ORF">PAESOLCIP111_03157</name>
</gene>
<comment type="caution">
    <text evidence="1">The sequence shown here is derived from an EMBL/GenBank/DDBJ whole genome shotgun (WGS) entry which is preliminary data.</text>
</comment>
<evidence type="ECO:0008006" key="3">
    <source>
        <dbReference type="Google" id="ProtNLM"/>
    </source>
</evidence>
<evidence type="ECO:0000313" key="1">
    <source>
        <dbReference type="EMBL" id="CAG7630003.1"/>
    </source>
</evidence>
<organism evidence="1 2">
    <name type="scientific">Paenibacillus solanacearum</name>
    <dbReference type="NCBI Taxonomy" id="2048548"/>
    <lineage>
        <taxon>Bacteria</taxon>
        <taxon>Bacillati</taxon>
        <taxon>Bacillota</taxon>
        <taxon>Bacilli</taxon>
        <taxon>Bacillales</taxon>
        <taxon>Paenibacillaceae</taxon>
        <taxon>Paenibacillus</taxon>
    </lineage>
</organism>
<dbReference type="Proteomes" id="UP000693672">
    <property type="component" value="Unassembled WGS sequence"/>
</dbReference>